<feature type="transmembrane region" description="Helical" evidence="1">
    <location>
        <begin position="328"/>
        <end position="348"/>
    </location>
</feature>
<dbReference type="AlphaFoldDB" id="A0A843V2R5"/>
<feature type="transmembrane region" description="Helical" evidence="1">
    <location>
        <begin position="288"/>
        <end position="307"/>
    </location>
</feature>
<evidence type="ECO:0000256" key="1">
    <source>
        <dbReference type="SAM" id="Phobius"/>
    </source>
</evidence>
<comment type="caution">
    <text evidence="2">The sequence shown here is derived from an EMBL/GenBank/DDBJ whole genome shotgun (WGS) entry which is preliminary data.</text>
</comment>
<keyword evidence="1" id="KW-0812">Transmembrane</keyword>
<name>A0A843V2R5_COLES</name>
<evidence type="ECO:0000313" key="2">
    <source>
        <dbReference type="EMBL" id="MQL89436.1"/>
    </source>
</evidence>
<organism evidence="2 3">
    <name type="scientific">Colocasia esculenta</name>
    <name type="common">Wild taro</name>
    <name type="synonym">Arum esculentum</name>
    <dbReference type="NCBI Taxonomy" id="4460"/>
    <lineage>
        <taxon>Eukaryota</taxon>
        <taxon>Viridiplantae</taxon>
        <taxon>Streptophyta</taxon>
        <taxon>Embryophyta</taxon>
        <taxon>Tracheophyta</taxon>
        <taxon>Spermatophyta</taxon>
        <taxon>Magnoliopsida</taxon>
        <taxon>Liliopsida</taxon>
        <taxon>Araceae</taxon>
        <taxon>Aroideae</taxon>
        <taxon>Colocasieae</taxon>
        <taxon>Colocasia</taxon>
    </lineage>
</organism>
<accession>A0A843V2R5</accession>
<sequence>MSKIRGGFACGPSTLWRFEVAMLAFLLLWLVRDWLQLLLCRVCGECGHSACSCRSGVVGTGLAGSGLPCVEDTCREVQVQCSWSSSAHLSVCALRRLRELACGVAFTSAELLSVESSALLLELSRCSVCHVASLVECCDTCLWLLSAWCWLVVSSSEAEVHHLVALCSGEVSQNRLVLSCGMVVLVGFSQDRLAFLLLAAVFSLMVHAVWSFGLCVLVKVLPRICVVWLGYVLVRFSQGGSWRFWWRVVMLHCGVVLPGVRIVATFWWSHLPLSCFWVELVAPLGLSFPYGIVGWWTCLQFLACGFWRVSGEESFCVLVSCRLEPECIALYLGWLPVLVIAPCVVSGACS</sequence>
<feature type="transmembrane region" description="Helical" evidence="1">
    <location>
        <begin position="246"/>
        <end position="268"/>
    </location>
</feature>
<gene>
    <name evidence="2" type="ORF">Taro_022008</name>
</gene>
<dbReference type="EMBL" id="NMUH01001149">
    <property type="protein sequence ID" value="MQL89436.1"/>
    <property type="molecule type" value="Genomic_DNA"/>
</dbReference>
<keyword evidence="1" id="KW-0472">Membrane</keyword>
<dbReference type="Proteomes" id="UP000652761">
    <property type="component" value="Unassembled WGS sequence"/>
</dbReference>
<keyword evidence="3" id="KW-1185">Reference proteome</keyword>
<protein>
    <submittedName>
        <fullName evidence="2">Uncharacterized protein</fullName>
    </submittedName>
</protein>
<reference evidence="2" key="1">
    <citation type="submission" date="2017-07" db="EMBL/GenBank/DDBJ databases">
        <title>Taro Niue Genome Assembly and Annotation.</title>
        <authorList>
            <person name="Atibalentja N."/>
            <person name="Keating K."/>
            <person name="Fields C.J."/>
        </authorList>
    </citation>
    <scope>NUCLEOTIDE SEQUENCE</scope>
    <source>
        <strain evidence="2">Niue_2</strain>
        <tissue evidence="2">Leaf</tissue>
    </source>
</reference>
<proteinExistence type="predicted"/>
<evidence type="ECO:0000313" key="3">
    <source>
        <dbReference type="Proteomes" id="UP000652761"/>
    </source>
</evidence>
<feature type="transmembrane region" description="Helical" evidence="1">
    <location>
        <begin position="193"/>
        <end position="210"/>
    </location>
</feature>
<keyword evidence="1" id="KW-1133">Transmembrane helix</keyword>